<evidence type="ECO:0000256" key="5">
    <source>
        <dbReference type="SAM" id="MobiDB-lite"/>
    </source>
</evidence>
<proteinExistence type="inferred from homology"/>
<reference evidence="7 8" key="1">
    <citation type="submission" date="2018-07" db="EMBL/GenBank/DDBJ databases">
        <authorList>
            <person name="Quirk P.G."/>
            <person name="Krulwich T.A."/>
        </authorList>
    </citation>
    <scope>NUCLEOTIDE SEQUENCE [LARGE SCALE GENOMIC DNA]</scope>
    <source>
        <strain evidence="7 8">CC-BB4</strain>
    </source>
</reference>
<dbReference type="EMBL" id="CP031417">
    <property type="protein sequence ID" value="AXK81782.1"/>
    <property type="molecule type" value="Genomic_DNA"/>
</dbReference>
<evidence type="ECO:0000313" key="7">
    <source>
        <dbReference type="EMBL" id="AXK81782.1"/>
    </source>
</evidence>
<comment type="similarity">
    <text evidence="1">Belongs to the LysR transcriptional regulatory family.</text>
</comment>
<dbReference type="InterPro" id="IPR000847">
    <property type="entry name" value="LysR_HTH_N"/>
</dbReference>
<evidence type="ECO:0000256" key="3">
    <source>
        <dbReference type="ARBA" id="ARBA00023125"/>
    </source>
</evidence>
<evidence type="ECO:0000256" key="1">
    <source>
        <dbReference type="ARBA" id="ARBA00009437"/>
    </source>
</evidence>
<dbReference type="Gene3D" id="3.40.190.290">
    <property type="match status" value="1"/>
</dbReference>
<dbReference type="InterPro" id="IPR036390">
    <property type="entry name" value="WH_DNA-bd_sf"/>
</dbReference>
<organism evidence="7 8">
    <name type="scientific">Pseudolabrys taiwanensis</name>
    <dbReference type="NCBI Taxonomy" id="331696"/>
    <lineage>
        <taxon>Bacteria</taxon>
        <taxon>Pseudomonadati</taxon>
        <taxon>Pseudomonadota</taxon>
        <taxon>Alphaproteobacteria</taxon>
        <taxon>Hyphomicrobiales</taxon>
        <taxon>Xanthobacteraceae</taxon>
        <taxon>Pseudolabrys</taxon>
    </lineage>
</organism>
<dbReference type="PANTHER" id="PTHR30419">
    <property type="entry name" value="HTH-TYPE TRANSCRIPTIONAL REGULATOR YBHD"/>
    <property type="match status" value="1"/>
</dbReference>
<dbReference type="GO" id="GO:0003677">
    <property type="term" value="F:DNA binding"/>
    <property type="evidence" value="ECO:0007669"/>
    <property type="project" value="UniProtKB-KW"/>
</dbReference>
<dbReference type="RefSeq" id="WP_115692161.1">
    <property type="nucleotide sequence ID" value="NZ_CP031417.1"/>
</dbReference>
<dbReference type="KEGG" id="ptaw:DW352_15380"/>
<dbReference type="InterPro" id="IPR050950">
    <property type="entry name" value="HTH-type_LysR_regulators"/>
</dbReference>
<dbReference type="Pfam" id="PF00126">
    <property type="entry name" value="HTH_1"/>
    <property type="match status" value="1"/>
</dbReference>
<dbReference type="AlphaFoldDB" id="A0A345ZXY5"/>
<evidence type="ECO:0000259" key="6">
    <source>
        <dbReference type="PROSITE" id="PS50931"/>
    </source>
</evidence>
<keyword evidence="4" id="KW-0804">Transcription</keyword>
<dbReference type="InterPro" id="IPR036388">
    <property type="entry name" value="WH-like_DNA-bd_sf"/>
</dbReference>
<name>A0A345ZXY5_9HYPH</name>
<dbReference type="Proteomes" id="UP000254889">
    <property type="component" value="Chromosome"/>
</dbReference>
<sequence>MLYHDLQSLRIFLTACEMRSMSKAAERLNVALSAASRRLSLLEQEIGAPLIVRRPHGIEPTAAGITVMNYARDVLRLGDKLQVSIDEHRSGIRGYVRVCASSSVLVQRLARDLSNFVRENPQIKLDLEERPSDSTISAVLNKEADIGVIVGDSPVDGLKIIDYSGDRLAVALPKDHKLSRRNALRFADILNEDLVALESGTATHRLLSSRANATGRPMKVRVQVRSFEVMCLLIKQGLGIGILPELAARPLSQALNIRLVRLAEPWARRDYAICVRAFENLEAPTSRLIDFLTASVAEEVADDEKSARRTPRRAAARRRK</sequence>
<evidence type="ECO:0000256" key="2">
    <source>
        <dbReference type="ARBA" id="ARBA00023015"/>
    </source>
</evidence>
<feature type="region of interest" description="Disordered" evidence="5">
    <location>
        <begin position="301"/>
        <end position="320"/>
    </location>
</feature>
<dbReference type="InterPro" id="IPR005119">
    <property type="entry name" value="LysR_subst-bd"/>
</dbReference>
<dbReference type="GO" id="GO:0003700">
    <property type="term" value="F:DNA-binding transcription factor activity"/>
    <property type="evidence" value="ECO:0007669"/>
    <property type="project" value="InterPro"/>
</dbReference>
<keyword evidence="8" id="KW-1185">Reference proteome</keyword>
<keyword evidence="2" id="KW-0805">Transcription regulation</keyword>
<dbReference type="Gene3D" id="1.10.10.10">
    <property type="entry name" value="Winged helix-like DNA-binding domain superfamily/Winged helix DNA-binding domain"/>
    <property type="match status" value="1"/>
</dbReference>
<dbReference type="OrthoDB" id="9785974at2"/>
<dbReference type="Pfam" id="PF03466">
    <property type="entry name" value="LysR_substrate"/>
    <property type="match status" value="1"/>
</dbReference>
<dbReference type="SUPFAM" id="SSF46785">
    <property type="entry name" value="Winged helix' DNA-binding domain"/>
    <property type="match status" value="1"/>
</dbReference>
<evidence type="ECO:0000256" key="4">
    <source>
        <dbReference type="ARBA" id="ARBA00023163"/>
    </source>
</evidence>
<gene>
    <name evidence="7" type="ORF">DW352_15380</name>
</gene>
<dbReference type="PROSITE" id="PS50931">
    <property type="entry name" value="HTH_LYSR"/>
    <property type="match status" value="1"/>
</dbReference>
<dbReference type="PANTHER" id="PTHR30419:SF2">
    <property type="entry name" value="LYSR FAMILY TRANSCRIPTIONAL REGULATOR"/>
    <property type="match status" value="1"/>
</dbReference>
<accession>A0A345ZXY5</accession>
<keyword evidence="3" id="KW-0238">DNA-binding</keyword>
<dbReference type="CDD" id="cd08421">
    <property type="entry name" value="PBP2_LTTR_like_1"/>
    <property type="match status" value="1"/>
</dbReference>
<feature type="compositionally biased region" description="Basic residues" evidence="5">
    <location>
        <begin position="308"/>
        <end position="320"/>
    </location>
</feature>
<dbReference type="GO" id="GO:0005829">
    <property type="term" value="C:cytosol"/>
    <property type="evidence" value="ECO:0007669"/>
    <property type="project" value="TreeGrafter"/>
</dbReference>
<dbReference type="SUPFAM" id="SSF53850">
    <property type="entry name" value="Periplasmic binding protein-like II"/>
    <property type="match status" value="1"/>
</dbReference>
<protein>
    <submittedName>
        <fullName evidence="7">LysR family transcriptional regulator</fullName>
    </submittedName>
</protein>
<feature type="domain" description="HTH lysR-type" evidence="6">
    <location>
        <begin position="4"/>
        <end position="61"/>
    </location>
</feature>
<evidence type="ECO:0000313" key="8">
    <source>
        <dbReference type="Proteomes" id="UP000254889"/>
    </source>
</evidence>